<keyword evidence="4 5" id="KW-0472">Membrane</keyword>
<sequence length="165" mass="17269">MSASDRSAAARFAAFCVAVTRPLPVAVPPSFAGYAVINGFTFAVDLAVLTLARTGFGLPLPVGVTLGYLSAFGLGFALNRTLNFRSHAPLGGQTLRYAAAVGVNYLVFILGVGAGLAALGVEYHLSRLLAGIGEAVFMYCVLRWIVFADVREGTRSTAATRGQPR</sequence>
<evidence type="ECO:0000256" key="3">
    <source>
        <dbReference type="ARBA" id="ARBA00022989"/>
    </source>
</evidence>
<feature type="transmembrane region" description="Helical" evidence="5">
    <location>
        <begin position="32"/>
        <end position="51"/>
    </location>
</feature>
<evidence type="ECO:0000256" key="5">
    <source>
        <dbReference type="SAM" id="Phobius"/>
    </source>
</evidence>
<protein>
    <submittedName>
        <fullName evidence="7">GtrA family protein</fullName>
    </submittedName>
</protein>
<dbReference type="OrthoDB" id="3259601at2"/>
<dbReference type="GO" id="GO:0016020">
    <property type="term" value="C:membrane"/>
    <property type="evidence" value="ECO:0007669"/>
    <property type="project" value="UniProtKB-SubCell"/>
</dbReference>
<evidence type="ECO:0000256" key="4">
    <source>
        <dbReference type="ARBA" id="ARBA00023136"/>
    </source>
</evidence>
<evidence type="ECO:0000259" key="6">
    <source>
        <dbReference type="Pfam" id="PF04138"/>
    </source>
</evidence>
<keyword evidence="2 5" id="KW-0812">Transmembrane</keyword>
<dbReference type="EMBL" id="VJZA01000092">
    <property type="protein sequence ID" value="TVT16939.1"/>
    <property type="molecule type" value="Genomic_DNA"/>
</dbReference>
<feature type="transmembrane region" description="Helical" evidence="5">
    <location>
        <begin position="128"/>
        <end position="146"/>
    </location>
</feature>
<dbReference type="Proteomes" id="UP000318578">
    <property type="component" value="Unassembled WGS sequence"/>
</dbReference>
<proteinExistence type="predicted"/>
<dbReference type="AlphaFoldDB" id="A0A557ZY37"/>
<feature type="transmembrane region" description="Helical" evidence="5">
    <location>
        <begin position="97"/>
        <end position="121"/>
    </location>
</feature>
<evidence type="ECO:0000313" key="8">
    <source>
        <dbReference type="Proteomes" id="UP000318578"/>
    </source>
</evidence>
<comment type="subcellular location">
    <subcellularLocation>
        <location evidence="1">Membrane</location>
        <topology evidence="1">Multi-pass membrane protein</topology>
    </subcellularLocation>
</comment>
<name>A0A557ZY37_9PSEU</name>
<feature type="domain" description="GtrA/DPMS transmembrane" evidence="6">
    <location>
        <begin position="34"/>
        <end position="147"/>
    </location>
</feature>
<feature type="transmembrane region" description="Helical" evidence="5">
    <location>
        <begin position="58"/>
        <end position="77"/>
    </location>
</feature>
<keyword evidence="3 5" id="KW-1133">Transmembrane helix</keyword>
<evidence type="ECO:0000256" key="1">
    <source>
        <dbReference type="ARBA" id="ARBA00004141"/>
    </source>
</evidence>
<evidence type="ECO:0000313" key="7">
    <source>
        <dbReference type="EMBL" id="TVT16939.1"/>
    </source>
</evidence>
<accession>A0A557ZY37</accession>
<dbReference type="Pfam" id="PF04138">
    <property type="entry name" value="GtrA_DPMS_TM"/>
    <property type="match status" value="1"/>
</dbReference>
<organism evidence="7 8">
    <name type="scientific">Amycolatopsis acidiphila</name>
    <dbReference type="NCBI Taxonomy" id="715473"/>
    <lineage>
        <taxon>Bacteria</taxon>
        <taxon>Bacillati</taxon>
        <taxon>Actinomycetota</taxon>
        <taxon>Actinomycetes</taxon>
        <taxon>Pseudonocardiales</taxon>
        <taxon>Pseudonocardiaceae</taxon>
        <taxon>Amycolatopsis</taxon>
    </lineage>
</organism>
<comment type="caution">
    <text evidence="7">The sequence shown here is derived from an EMBL/GenBank/DDBJ whole genome shotgun (WGS) entry which is preliminary data.</text>
</comment>
<reference evidence="7 8" key="1">
    <citation type="submission" date="2019-07" db="EMBL/GenBank/DDBJ databases">
        <title>New species of Amycolatopsis and Streptomyces.</title>
        <authorList>
            <person name="Duangmal K."/>
            <person name="Teo W.F.A."/>
            <person name="Lipun K."/>
        </authorList>
    </citation>
    <scope>NUCLEOTIDE SEQUENCE [LARGE SCALE GENOMIC DNA]</scope>
    <source>
        <strain evidence="7 8">JCM 30562</strain>
    </source>
</reference>
<gene>
    <name evidence="7" type="ORF">FNH06_33470</name>
</gene>
<evidence type="ECO:0000256" key="2">
    <source>
        <dbReference type="ARBA" id="ARBA00022692"/>
    </source>
</evidence>
<dbReference type="InterPro" id="IPR007267">
    <property type="entry name" value="GtrA_DPMS_TM"/>
</dbReference>
<keyword evidence="8" id="KW-1185">Reference proteome</keyword>
<dbReference type="GO" id="GO:0000271">
    <property type="term" value="P:polysaccharide biosynthetic process"/>
    <property type="evidence" value="ECO:0007669"/>
    <property type="project" value="InterPro"/>
</dbReference>